<sequence length="462" mass="52035">MQQNKLPRIVIAAPYSGAGKTTISIGIMAALTKRGVNVQPFKIGPDYIDPAFHTDVTKRNSINLDSWLFDEETVIELFQKYALNSDISIIEGVMGLYDGIGSDPMLGSTAGMAHILKAPVILVLPAQGMSTTIAAVIKGLKEFREINIVGVILNKVSTEKYYDLLKETIETNTDVKVLGRLPIADDIKIKSRHLGLVQNCELLNKELMIDKLIALIEEYVDLDQIISLGQNAEVFKIELTEEKELKKEYVNVAVAYDEAFQFYYYDNIKALEELGATITYFSPLKDPKLPENIDGIYIGGGYPELYAKELEQNISMCKAIKDKSEIGMPIYAECGGYMYLNKKIKTLENDEYNMVGVFDGDVIMTKQLQNFGYAELTAEKCSCIFKVGDKIKCHEFHTSYIGHNNEKLVLTEKYRNKEKVSWYSGSKKNNTFGMYPHIHFLSNINIAKNFIESCLNYKELGD</sequence>
<protein>
    <recommendedName>
        <fullName evidence="7">Cobyrinate a,c-diamide synthase</fullName>
        <ecNumber evidence="7">6.3.5.11</ecNumber>
    </recommendedName>
    <alternativeName>
        <fullName evidence="7">Cobyrinic acid a,c-diamide synthetase</fullName>
    </alternativeName>
</protein>
<dbReference type="EMBL" id="SLYC01000007">
    <property type="protein sequence ID" value="TCQ04179.1"/>
    <property type="molecule type" value="Genomic_DNA"/>
</dbReference>
<feature type="domain" description="CobB/CobQ-like glutamine amidotransferase" evidence="9">
    <location>
        <begin position="251"/>
        <end position="442"/>
    </location>
</feature>
<dbReference type="InterPro" id="IPR011698">
    <property type="entry name" value="GATase_3"/>
</dbReference>
<dbReference type="SUPFAM" id="SSF52317">
    <property type="entry name" value="Class I glutamine amidotransferase-like"/>
    <property type="match status" value="1"/>
</dbReference>
<keyword evidence="3 7" id="KW-0547">Nucleotide-binding</keyword>
<comment type="catalytic activity">
    <reaction evidence="7">
        <text>cob(II)yrinate + 2 L-glutamine + 2 ATP + 2 H2O = cob(II)yrinate a,c diamide + 2 L-glutamate + 2 ADP + 2 phosphate + 2 H(+)</text>
        <dbReference type="Rhea" id="RHEA:26289"/>
        <dbReference type="ChEBI" id="CHEBI:15377"/>
        <dbReference type="ChEBI" id="CHEBI:15378"/>
        <dbReference type="ChEBI" id="CHEBI:29985"/>
        <dbReference type="ChEBI" id="CHEBI:30616"/>
        <dbReference type="ChEBI" id="CHEBI:43474"/>
        <dbReference type="ChEBI" id="CHEBI:58359"/>
        <dbReference type="ChEBI" id="CHEBI:58537"/>
        <dbReference type="ChEBI" id="CHEBI:58894"/>
        <dbReference type="ChEBI" id="CHEBI:456216"/>
        <dbReference type="EC" id="6.3.5.11"/>
    </reaction>
</comment>
<keyword evidence="7" id="KW-0169">Cobalamin biosynthesis</keyword>
<gene>
    <name evidence="7" type="primary">cbiA</name>
    <name evidence="10" type="ORF">EDD79_100759</name>
</gene>
<feature type="site" description="Increases nucleophilicity of active site Cys" evidence="7">
    <location>
        <position position="437"/>
    </location>
</feature>
<keyword evidence="11" id="KW-1185">Reference proteome</keyword>
<dbReference type="PROSITE" id="PS51274">
    <property type="entry name" value="GATASE_COBBQ"/>
    <property type="match status" value="1"/>
</dbReference>
<dbReference type="InterPro" id="IPR004484">
    <property type="entry name" value="CbiA/CobB_synth"/>
</dbReference>
<proteinExistence type="inferred from homology"/>
<dbReference type="InterPro" id="IPR027417">
    <property type="entry name" value="P-loop_NTPase"/>
</dbReference>
<dbReference type="AlphaFoldDB" id="A0A4R2U291"/>
<dbReference type="PANTHER" id="PTHR43873:SF1">
    <property type="entry name" value="COBYRINATE A,C-DIAMIDE SYNTHASE"/>
    <property type="match status" value="1"/>
</dbReference>
<dbReference type="CDD" id="cd05388">
    <property type="entry name" value="CobB_N"/>
    <property type="match status" value="1"/>
</dbReference>
<evidence type="ECO:0000313" key="11">
    <source>
        <dbReference type="Proteomes" id="UP000295504"/>
    </source>
</evidence>
<comment type="similarity">
    <text evidence="7">Belongs to the CobB/CbiA family.</text>
</comment>
<evidence type="ECO:0000256" key="2">
    <source>
        <dbReference type="ARBA" id="ARBA00022598"/>
    </source>
</evidence>
<dbReference type="SUPFAM" id="SSF52540">
    <property type="entry name" value="P-loop containing nucleoside triphosphate hydrolases"/>
    <property type="match status" value="1"/>
</dbReference>
<comment type="cofactor">
    <cofactor evidence="1 7">
        <name>Mg(2+)</name>
        <dbReference type="ChEBI" id="CHEBI:18420"/>
    </cofactor>
</comment>
<dbReference type="PANTHER" id="PTHR43873">
    <property type="entry name" value="COBYRINATE A,C-DIAMIDE SYNTHASE"/>
    <property type="match status" value="1"/>
</dbReference>
<dbReference type="Gene3D" id="3.40.50.300">
    <property type="entry name" value="P-loop containing nucleotide triphosphate hydrolases"/>
    <property type="match status" value="1"/>
</dbReference>
<dbReference type="UniPathway" id="UPA00148">
    <property type="reaction ID" value="UER00231"/>
</dbReference>
<dbReference type="GO" id="GO:0042242">
    <property type="term" value="F:cobyrinic acid a,c-diamide synthase activity"/>
    <property type="evidence" value="ECO:0007669"/>
    <property type="project" value="UniProtKB-UniRule"/>
</dbReference>
<reference evidence="10 11" key="1">
    <citation type="submission" date="2019-03" db="EMBL/GenBank/DDBJ databases">
        <title>Genomic Encyclopedia of Type Strains, Phase IV (KMG-IV): sequencing the most valuable type-strain genomes for metagenomic binning, comparative biology and taxonomic classification.</title>
        <authorList>
            <person name="Goeker M."/>
        </authorList>
    </citation>
    <scope>NUCLEOTIDE SEQUENCE [LARGE SCALE GENOMIC DNA]</scope>
    <source>
        <strain evidence="10 11">DSM 100013</strain>
    </source>
</reference>
<evidence type="ECO:0000256" key="6">
    <source>
        <dbReference type="ARBA" id="ARBA00022962"/>
    </source>
</evidence>
<dbReference type="NCBIfam" id="NF002204">
    <property type="entry name" value="PRK01077.1"/>
    <property type="match status" value="1"/>
</dbReference>
<comment type="miscellaneous">
    <text evidence="7">The a and c carboxylates of cobyrinate are activated for nucleophilic attack via formation of a phosphorylated intermediate by ATP. CbiA catalyzes first the amidation of the c-carboxylate, and then that of the a-carboxylate.</text>
</comment>
<comment type="pathway">
    <text evidence="7">Cofactor biosynthesis; adenosylcobalamin biosynthesis; cob(II)yrinate a,c-diamide from sirohydrochlorin (anaerobic route): step 10/10.</text>
</comment>
<accession>A0A4R2U291</accession>
<evidence type="ECO:0000256" key="7">
    <source>
        <dbReference type="HAMAP-Rule" id="MF_00027"/>
    </source>
</evidence>
<feature type="domain" description="CobQ/CobB/MinD/ParA nucleotide binding" evidence="8">
    <location>
        <begin position="9"/>
        <end position="193"/>
    </location>
</feature>
<dbReference type="CDD" id="cd03130">
    <property type="entry name" value="GATase1_CobB"/>
    <property type="match status" value="1"/>
</dbReference>
<keyword evidence="6 7" id="KW-0315">Glutamine amidotransferase</keyword>
<dbReference type="GO" id="GO:0009236">
    <property type="term" value="P:cobalamin biosynthetic process"/>
    <property type="evidence" value="ECO:0007669"/>
    <property type="project" value="UniProtKB-UniRule"/>
</dbReference>
<name>A0A4R2U291_9FIRM</name>
<dbReference type="NCBIfam" id="TIGR00379">
    <property type="entry name" value="cobB"/>
    <property type="match status" value="1"/>
</dbReference>
<feature type="active site" description="Nucleophile" evidence="7">
    <location>
        <position position="334"/>
    </location>
</feature>
<evidence type="ECO:0000256" key="5">
    <source>
        <dbReference type="ARBA" id="ARBA00022842"/>
    </source>
</evidence>
<keyword evidence="4 7" id="KW-0067">ATP-binding</keyword>
<comment type="domain">
    <text evidence="7">Comprises of two domains. The C-terminal domain contains the binding site for glutamine and catalyzes the hydrolysis of this substrate to glutamate and ammonia. The N-terminal domain is anticipated to bind ATP and cobyrinate and catalyzes the ultimate synthesis of the diamide product. The ammonia produced via the glutaminase domain is probably translocated to the adjacent domain via a molecular tunnel, where it reacts with an activated intermediate.</text>
</comment>
<evidence type="ECO:0000259" key="9">
    <source>
        <dbReference type="Pfam" id="PF07685"/>
    </source>
</evidence>
<evidence type="ECO:0000256" key="4">
    <source>
        <dbReference type="ARBA" id="ARBA00022840"/>
    </source>
</evidence>
<evidence type="ECO:0000313" key="10">
    <source>
        <dbReference type="EMBL" id="TCQ04179.1"/>
    </source>
</evidence>
<dbReference type="EC" id="6.3.5.11" evidence="7"/>
<organism evidence="10 11">
    <name type="scientific">Serpentinicella alkaliphila</name>
    <dbReference type="NCBI Taxonomy" id="1734049"/>
    <lineage>
        <taxon>Bacteria</taxon>
        <taxon>Bacillati</taxon>
        <taxon>Bacillota</taxon>
        <taxon>Clostridia</taxon>
        <taxon>Peptostreptococcales</taxon>
        <taxon>Natronincolaceae</taxon>
        <taxon>Serpentinicella</taxon>
    </lineage>
</organism>
<dbReference type="InterPro" id="IPR002586">
    <property type="entry name" value="CobQ/CobB/MinD/ParA_Nub-bd_dom"/>
</dbReference>
<dbReference type="Gene3D" id="3.40.50.880">
    <property type="match status" value="1"/>
</dbReference>
<dbReference type="GO" id="GO:0005524">
    <property type="term" value="F:ATP binding"/>
    <property type="evidence" value="ECO:0007669"/>
    <property type="project" value="UniProtKB-UniRule"/>
</dbReference>
<comment type="function">
    <text evidence="7">Catalyzes the ATP-dependent amidation of the two carboxylate groups at positions a and c of cobyrinate, using either L-glutamine or ammonia as the nitrogen source.</text>
</comment>
<dbReference type="RefSeq" id="WP_243098179.1">
    <property type="nucleotide sequence ID" value="NZ_CP058648.1"/>
</dbReference>
<dbReference type="Proteomes" id="UP000295504">
    <property type="component" value="Unassembled WGS sequence"/>
</dbReference>
<dbReference type="Pfam" id="PF07685">
    <property type="entry name" value="GATase_3"/>
    <property type="match status" value="1"/>
</dbReference>
<evidence type="ECO:0000256" key="1">
    <source>
        <dbReference type="ARBA" id="ARBA00001946"/>
    </source>
</evidence>
<keyword evidence="5 7" id="KW-0460">Magnesium</keyword>
<keyword evidence="2 7" id="KW-0436">Ligase</keyword>
<dbReference type="InterPro" id="IPR029062">
    <property type="entry name" value="Class_I_gatase-like"/>
</dbReference>
<comment type="caution">
    <text evidence="10">The sequence shown here is derived from an EMBL/GenBank/DDBJ whole genome shotgun (WGS) entry which is preliminary data.</text>
</comment>
<dbReference type="HAMAP" id="MF_00027">
    <property type="entry name" value="CobB_CbiA"/>
    <property type="match status" value="1"/>
</dbReference>
<evidence type="ECO:0000256" key="3">
    <source>
        <dbReference type="ARBA" id="ARBA00022741"/>
    </source>
</evidence>
<evidence type="ECO:0000259" key="8">
    <source>
        <dbReference type="Pfam" id="PF01656"/>
    </source>
</evidence>
<dbReference type="Pfam" id="PF01656">
    <property type="entry name" value="CbiA"/>
    <property type="match status" value="1"/>
</dbReference>